<feature type="region of interest" description="Disordered" evidence="3">
    <location>
        <begin position="1239"/>
        <end position="1264"/>
    </location>
</feature>
<feature type="region of interest" description="Disordered" evidence="3">
    <location>
        <begin position="1781"/>
        <end position="1862"/>
    </location>
</feature>
<dbReference type="STRING" id="48709.A0A1D2N6Y2"/>
<dbReference type="OMA" id="SNIGRCE"/>
<reference evidence="5 6" key="1">
    <citation type="journal article" date="2016" name="Genome Biol. Evol.">
        <title>Gene Family Evolution Reflects Adaptation to Soil Environmental Stressors in the Genome of the Collembolan Orchesella cincta.</title>
        <authorList>
            <person name="Faddeeva-Vakhrusheva A."/>
            <person name="Derks M.F."/>
            <person name="Anvar S.Y."/>
            <person name="Agamennone V."/>
            <person name="Suring W."/>
            <person name="Smit S."/>
            <person name="van Straalen N.M."/>
            <person name="Roelofs D."/>
        </authorList>
    </citation>
    <scope>NUCLEOTIDE SEQUENCE [LARGE SCALE GENOMIC DNA]</scope>
    <source>
        <tissue evidence="5">Mixed pool</tissue>
    </source>
</reference>
<feature type="region of interest" description="Disordered" evidence="3">
    <location>
        <begin position="473"/>
        <end position="504"/>
    </location>
</feature>
<dbReference type="SMART" id="SM00364">
    <property type="entry name" value="LRR_BAC"/>
    <property type="match status" value="7"/>
</dbReference>
<feature type="compositionally biased region" description="Basic and acidic residues" evidence="3">
    <location>
        <begin position="1336"/>
        <end position="1358"/>
    </location>
</feature>
<dbReference type="GO" id="GO:0016323">
    <property type="term" value="C:basolateral plasma membrane"/>
    <property type="evidence" value="ECO:0007669"/>
    <property type="project" value="TreeGrafter"/>
</dbReference>
<dbReference type="Pfam" id="PF13855">
    <property type="entry name" value="LRR_8"/>
    <property type="match status" value="2"/>
</dbReference>
<evidence type="ECO:0000256" key="2">
    <source>
        <dbReference type="ARBA" id="ARBA00022737"/>
    </source>
</evidence>
<feature type="compositionally biased region" description="Basic and acidic residues" evidence="3">
    <location>
        <begin position="1713"/>
        <end position="1728"/>
    </location>
</feature>
<feature type="compositionally biased region" description="Basic and acidic residues" evidence="3">
    <location>
        <begin position="542"/>
        <end position="561"/>
    </location>
</feature>
<accession>A0A1D2N6Y2</accession>
<feature type="compositionally biased region" description="Low complexity" evidence="3">
    <location>
        <begin position="1434"/>
        <end position="1449"/>
    </location>
</feature>
<dbReference type="OrthoDB" id="2187496at2759"/>
<evidence type="ECO:0000256" key="3">
    <source>
        <dbReference type="SAM" id="MobiDB-lite"/>
    </source>
</evidence>
<feature type="compositionally biased region" description="Polar residues" evidence="3">
    <location>
        <begin position="485"/>
        <end position="494"/>
    </location>
</feature>
<evidence type="ECO:0000313" key="6">
    <source>
        <dbReference type="Proteomes" id="UP000094527"/>
    </source>
</evidence>
<dbReference type="GO" id="GO:0019901">
    <property type="term" value="F:protein kinase binding"/>
    <property type="evidence" value="ECO:0007669"/>
    <property type="project" value="TreeGrafter"/>
</dbReference>
<dbReference type="PANTHER" id="PTHR23119">
    <property type="entry name" value="DISCS LARGE"/>
    <property type="match status" value="1"/>
</dbReference>
<proteinExistence type="predicted"/>
<feature type="region of interest" description="Disordered" evidence="3">
    <location>
        <begin position="1933"/>
        <end position="1979"/>
    </location>
</feature>
<dbReference type="GO" id="GO:0043113">
    <property type="term" value="P:receptor clustering"/>
    <property type="evidence" value="ECO:0007669"/>
    <property type="project" value="TreeGrafter"/>
</dbReference>
<dbReference type="InterPro" id="IPR001611">
    <property type="entry name" value="Leu-rich_rpt"/>
</dbReference>
<feature type="region of interest" description="Disordered" evidence="3">
    <location>
        <begin position="425"/>
        <end position="460"/>
    </location>
</feature>
<dbReference type="Gene3D" id="3.80.10.10">
    <property type="entry name" value="Ribonuclease Inhibitor"/>
    <property type="match status" value="4"/>
</dbReference>
<feature type="compositionally biased region" description="Basic residues" evidence="3">
    <location>
        <begin position="1968"/>
        <end position="1979"/>
    </location>
</feature>
<feature type="region of interest" description="Disordered" evidence="3">
    <location>
        <begin position="525"/>
        <end position="596"/>
    </location>
</feature>
<dbReference type="GO" id="GO:0005912">
    <property type="term" value="C:adherens junction"/>
    <property type="evidence" value="ECO:0007669"/>
    <property type="project" value="TreeGrafter"/>
</dbReference>
<keyword evidence="2" id="KW-0677">Repeat</keyword>
<comment type="caution">
    <text evidence="5">The sequence shown here is derived from an EMBL/GenBank/DDBJ whole genome shotgun (WGS) entry which is preliminary data.</text>
</comment>
<protein>
    <submittedName>
        <fullName evidence="5">Protein lap4</fullName>
    </submittedName>
</protein>
<name>A0A1D2N6Y2_ORCCI</name>
<sequence>MKKWTAKGMSCVPFRSCNQHVEYVDKRHQSLSSIPDETFRYARTLEELLLDANHIRELPKQLVNLTRLRKLCLSDNEIRELPPNLGNLGNLAELDVSRNEIQTIPTSIQSLTRMRILDLSSNPISVLPPSFCAMKSLTTLTLNDTALTELPEGFGNLTSLVSVELRENALRGLPPSFESLRNLERLDLGDNELTDLPPFIGKLTKLVELWLDHNLLFRLPKEIGNLEKLMCLDVSENQLDELPDEVGNLRSLTDFIASQNNLDRLPPTFGQLSNLTVLKFEQNKLSKIHPSFGMCTKIQELFLRENLLEEVGDWITSLANLKILNMDCNRISSVTEKIENLKSLGVLSLRMNLIERLPHEIGACGNLMVIDVSGNRLQNLPFTITSLSLLKAVWLSENQSQPMPHFSTDYVLSEPVLTCYLLPQLNSDSSQQNQPDDDRSAEARGERDKFGLPIMPPSDPSLVEIDMSARNTTVKFQDRSDDESSVNGTESESTGFVRHNTPHPRDLKAKFQKWFGGAKPKSKTVDKVFVAPDENENSKGPFRPERQKVDPDLYAGEEPHKSTSPPPQAGFREMEENRTDTSEAEETEEADTDENAHNMVMRTHDNISYNDNLSDDSKEEKHVGFDVDYRDESEEYQQEERVNLRLHRRDTPHHLKNKRINAEGGDADTLKAILQRVQQRSTHEPKENPNPVESQRPPENDVGDSTNSTTNKQPQVLPITKTLQLILNREVGHPFGLNIAGGLGSSPFMDNDQSIFISKVVPGGLAEAAGLEAADRVINVNGVDFTNIEHKAAVDAIRQAGSKIVFIVERKVSDEHPAPVVAAADNHQRESLQSPAASSSFHPNSGRISGTSSKENLTEVKALVTIPDPEQSSNVVPPHQPSPNLVFPCPKPYKGISSFDAMIPSEVKAPSAVVTVTIKQPDAVSERVSDIFLPAPTDLGTVTETITKSTLTETVFTRVTHNEPVMVPLETEIINIDKSSSESLGVKIVSGSDEDCYPFGNNQAGVFVVYLTKNSPAARCGLRIGHRIIEINGRLVDPTDKNKIAVALLEAGNNIELKIRKHPPPPGFLEVDLTRAEGEPLGMHIKGGTDNPGNPLRKNDSGIFISKILPNGAISRCGIMKVGMQILSVNGHPLLNVTHNDAVNVLRGAGSEIEMMVANGYDPNEVDRLRAEGKLPDKIVEVLSNSEEAAAAAAKVSAANHSPVPESKELVEAKGPVAKPSVDKVMEVVRAAEQLVVPSSPTGFKDKGTKSSSSTAVAPSSPGFDVRKTTVVMTGHSLTSPGLGGQRKFHDDDTVEYPETLEPKPRTHLSSHENATYANLNDLHHSSVGNSSEGGLGRERSESAHSDDMLRNGEREDVFIDSDGVNGGVEARNPVFNGNSNNLHNEIGLPPVPPGGYRQKMVPTQLPLGGSSIHSDSSNDGKEGPGHVPPVPTPRTSIGSIGGRSSPSPLEEGPKELRVKIKDLSPKTVNVQLTVPLAPSDEFEPEEQEPVFQFKPAFHRVPSPIFNTPFVTFIPPEAAESTFSNNRRTVTPQKSDDSSAEEVFNSVPPPPPEVPPPPKDTNGQTISDVRASTVSARAKFFEQEIQQLSTTSNKPATKQFSFLSQYEVDRMKQEEEQKIAAIGGSMDVLRTTELEQVVEEDEDFYLEELNNSGDMDGNDEKLRGGSHGDISTTSGLGDSSTRINASSRASGQTRSISASSISSISSTGSIRTAKAERRLNDKLSREGSLRGIDPTLGMDLSPSEQRALQAEKRAAWRKARLKSLEQDAVQAQMVLNRMNELIDGSPTGPNSNNQSAEEHGSTEKLDNDGNVAADEENNVSIKNTSKSSTFKSKSYSSSTFTSTNEPFFETKESSSSDSELPNVHFPSLYIRKKSAGPKKVVGERERVVGEKVSRKTQEWFNEATGNFEIRTVEIIEKIIEHEVETTEQKIISIELDSPLKSPSSVSGEEPTGSNQETPNSSGGNTNGGKRKKRKGSKKK</sequence>
<feature type="compositionally biased region" description="Basic and acidic residues" evidence="3">
    <location>
        <begin position="1796"/>
        <end position="1807"/>
    </location>
</feature>
<feature type="region of interest" description="Disordered" evidence="3">
    <location>
        <begin position="1319"/>
        <end position="1453"/>
    </location>
</feature>
<dbReference type="PANTHER" id="PTHR23119:SF44">
    <property type="entry name" value="PROTEIN LAP4"/>
    <property type="match status" value="1"/>
</dbReference>
<dbReference type="InterPro" id="IPR036034">
    <property type="entry name" value="PDZ_sf"/>
</dbReference>
<feature type="compositionally biased region" description="Polar residues" evidence="3">
    <location>
        <begin position="1521"/>
        <end position="1533"/>
    </location>
</feature>
<dbReference type="SUPFAM" id="SSF52058">
    <property type="entry name" value="L domain-like"/>
    <property type="match status" value="2"/>
</dbReference>
<dbReference type="PROSITE" id="PS50106">
    <property type="entry name" value="PDZ"/>
    <property type="match status" value="3"/>
</dbReference>
<dbReference type="GO" id="GO:0045197">
    <property type="term" value="P:establishment or maintenance of epithelial cell apical/basal polarity"/>
    <property type="evidence" value="ECO:0007669"/>
    <property type="project" value="TreeGrafter"/>
</dbReference>
<dbReference type="SMART" id="SM00369">
    <property type="entry name" value="LRR_TYP"/>
    <property type="match status" value="13"/>
</dbReference>
<feature type="compositionally biased region" description="Polar residues" evidence="3">
    <location>
        <begin position="1940"/>
        <end position="1958"/>
    </location>
</feature>
<dbReference type="SMART" id="SM00228">
    <property type="entry name" value="PDZ"/>
    <property type="match status" value="3"/>
</dbReference>
<dbReference type="PROSITE" id="PS51450">
    <property type="entry name" value="LRR"/>
    <property type="match status" value="4"/>
</dbReference>
<dbReference type="EMBL" id="LJIJ01000176">
    <property type="protein sequence ID" value="ODN01001.1"/>
    <property type="molecule type" value="Genomic_DNA"/>
</dbReference>
<dbReference type="GO" id="GO:0098968">
    <property type="term" value="P:neurotransmitter receptor transport postsynaptic membrane to endosome"/>
    <property type="evidence" value="ECO:0007669"/>
    <property type="project" value="TreeGrafter"/>
</dbReference>
<dbReference type="InterPro" id="IPR050614">
    <property type="entry name" value="Synaptic_Scaffolding_LAP-MAGUK"/>
</dbReference>
<dbReference type="Proteomes" id="UP000094527">
    <property type="component" value="Unassembled WGS sequence"/>
</dbReference>
<feature type="domain" description="PDZ" evidence="4">
    <location>
        <begin position="1070"/>
        <end position="1161"/>
    </location>
</feature>
<gene>
    <name evidence="5" type="ORF">Ocin01_05664</name>
</gene>
<feature type="compositionally biased region" description="Acidic residues" evidence="3">
    <location>
        <begin position="582"/>
        <end position="593"/>
    </location>
</feature>
<feature type="compositionally biased region" description="Basic and acidic residues" evidence="3">
    <location>
        <begin position="572"/>
        <end position="581"/>
    </location>
</feature>
<keyword evidence="6" id="KW-1185">Reference proteome</keyword>
<dbReference type="GO" id="GO:0014069">
    <property type="term" value="C:postsynaptic density"/>
    <property type="evidence" value="ECO:0007669"/>
    <property type="project" value="TreeGrafter"/>
</dbReference>
<dbReference type="GO" id="GO:0098609">
    <property type="term" value="P:cell-cell adhesion"/>
    <property type="evidence" value="ECO:0007669"/>
    <property type="project" value="TreeGrafter"/>
</dbReference>
<feature type="compositionally biased region" description="Pro residues" evidence="3">
    <location>
        <begin position="1547"/>
        <end position="1559"/>
    </location>
</feature>
<feature type="compositionally biased region" description="Low complexity" evidence="3">
    <location>
        <begin position="1251"/>
        <end position="1262"/>
    </location>
</feature>
<feature type="domain" description="PDZ" evidence="4">
    <location>
        <begin position="973"/>
        <end position="1063"/>
    </location>
</feature>
<dbReference type="SUPFAM" id="SSF50156">
    <property type="entry name" value="PDZ domain-like"/>
    <property type="match status" value="3"/>
</dbReference>
<dbReference type="GO" id="GO:0045211">
    <property type="term" value="C:postsynaptic membrane"/>
    <property type="evidence" value="ECO:0007669"/>
    <property type="project" value="TreeGrafter"/>
</dbReference>
<dbReference type="GO" id="GO:0098887">
    <property type="term" value="P:neurotransmitter receptor transport, endosome to postsynaptic membrane"/>
    <property type="evidence" value="ECO:0007669"/>
    <property type="project" value="TreeGrafter"/>
</dbReference>
<feature type="region of interest" description="Disordered" evidence="3">
    <location>
        <begin position="678"/>
        <end position="716"/>
    </location>
</feature>
<feature type="domain" description="PDZ" evidence="4">
    <location>
        <begin position="724"/>
        <end position="812"/>
    </location>
</feature>
<dbReference type="InterPro" id="IPR003591">
    <property type="entry name" value="Leu-rich_rpt_typical-subtyp"/>
</dbReference>
<feature type="compositionally biased region" description="Low complexity" evidence="3">
    <location>
        <begin position="1689"/>
        <end position="1711"/>
    </location>
</feature>
<feature type="compositionally biased region" description="Polar residues" evidence="3">
    <location>
        <begin position="1669"/>
        <end position="1688"/>
    </location>
</feature>
<feature type="compositionally biased region" description="Low complexity" evidence="3">
    <location>
        <begin position="425"/>
        <end position="434"/>
    </location>
</feature>
<dbReference type="Gene3D" id="2.30.42.10">
    <property type="match status" value="3"/>
</dbReference>
<feature type="region of interest" description="Disordered" evidence="3">
    <location>
        <begin position="824"/>
        <end position="854"/>
    </location>
</feature>
<feature type="region of interest" description="Disordered" evidence="3">
    <location>
        <begin position="1521"/>
        <end position="1565"/>
    </location>
</feature>
<evidence type="ECO:0000259" key="4">
    <source>
        <dbReference type="PROSITE" id="PS50106"/>
    </source>
</evidence>
<dbReference type="InterPro" id="IPR032675">
    <property type="entry name" value="LRR_dom_sf"/>
</dbReference>
<feature type="region of interest" description="Disordered" evidence="3">
    <location>
        <begin position="1649"/>
        <end position="1746"/>
    </location>
</feature>
<organism evidence="5 6">
    <name type="scientific">Orchesella cincta</name>
    <name type="common">Springtail</name>
    <name type="synonym">Podura cincta</name>
    <dbReference type="NCBI Taxonomy" id="48709"/>
    <lineage>
        <taxon>Eukaryota</taxon>
        <taxon>Metazoa</taxon>
        <taxon>Ecdysozoa</taxon>
        <taxon>Arthropoda</taxon>
        <taxon>Hexapoda</taxon>
        <taxon>Collembola</taxon>
        <taxon>Entomobryomorpha</taxon>
        <taxon>Entomobryoidea</taxon>
        <taxon>Orchesellidae</taxon>
        <taxon>Orchesellinae</taxon>
        <taxon>Orchesella</taxon>
    </lineage>
</organism>
<dbReference type="SMART" id="SM00365">
    <property type="entry name" value="LRR_SD22"/>
    <property type="match status" value="6"/>
</dbReference>
<keyword evidence="1" id="KW-0433">Leucine-rich repeat</keyword>
<evidence type="ECO:0000313" key="5">
    <source>
        <dbReference type="EMBL" id="ODN01001.1"/>
    </source>
</evidence>
<feature type="compositionally biased region" description="Polar residues" evidence="3">
    <location>
        <begin position="703"/>
        <end position="714"/>
    </location>
</feature>
<feature type="compositionally biased region" description="Polar residues" evidence="3">
    <location>
        <begin position="831"/>
        <end position="854"/>
    </location>
</feature>
<dbReference type="Pfam" id="PF00595">
    <property type="entry name" value="PDZ"/>
    <property type="match status" value="3"/>
</dbReference>
<feature type="compositionally biased region" description="Low complexity" evidence="3">
    <location>
        <begin position="1824"/>
        <end position="1843"/>
    </location>
</feature>
<feature type="compositionally biased region" description="Basic and acidic residues" evidence="3">
    <location>
        <begin position="436"/>
        <end position="450"/>
    </location>
</feature>
<dbReference type="InterPro" id="IPR001478">
    <property type="entry name" value="PDZ"/>
</dbReference>
<evidence type="ECO:0000256" key="1">
    <source>
        <dbReference type="ARBA" id="ARBA00022614"/>
    </source>
</evidence>